<dbReference type="EMBL" id="JYON01000001">
    <property type="protein sequence ID" value="KJH73466.1"/>
    <property type="molecule type" value="Genomic_DNA"/>
</dbReference>
<evidence type="ECO:0000313" key="1">
    <source>
        <dbReference type="EMBL" id="KJH73466.1"/>
    </source>
</evidence>
<accession>A0A0D9A1X3</accession>
<dbReference type="AlphaFoldDB" id="A0A0D9A1X3"/>
<organism evidence="1 2">
    <name type="scientific">Aliterella atlantica CENA595</name>
    <dbReference type="NCBI Taxonomy" id="1618023"/>
    <lineage>
        <taxon>Bacteria</taxon>
        <taxon>Bacillati</taxon>
        <taxon>Cyanobacteriota</taxon>
        <taxon>Cyanophyceae</taxon>
        <taxon>Chroococcidiopsidales</taxon>
        <taxon>Aliterellaceae</taxon>
        <taxon>Aliterella</taxon>
    </lineage>
</organism>
<dbReference type="Proteomes" id="UP000032452">
    <property type="component" value="Unassembled WGS sequence"/>
</dbReference>
<sequence>MTLNSPFNECEGDHYRLPELRQELQLIAANLVNAKKVRSLMKEEWWLDWTVSLSGEFVDVLWARLQVFDDLQAEVFDSDGRTIYCEDEAAAAIELMEDEYGRFESLDTEDEQELGIDLNRLQPPSVNKKEDLRILMNRPPA</sequence>
<evidence type="ECO:0000313" key="2">
    <source>
        <dbReference type="Proteomes" id="UP000032452"/>
    </source>
</evidence>
<dbReference type="RefSeq" id="WP_045052815.1">
    <property type="nucleotide sequence ID" value="NZ_CAWMDP010000017.1"/>
</dbReference>
<reference evidence="1 2" key="1">
    <citation type="submission" date="2015-02" db="EMBL/GenBank/DDBJ databases">
        <title>Draft genome of a novel marine cyanobacterium (Chroococcales) isolated from South Atlantic Ocean.</title>
        <authorList>
            <person name="Rigonato J."/>
            <person name="Alvarenga D.O."/>
            <person name="Branco L.H."/>
            <person name="Varani A.M."/>
            <person name="Brandini F.P."/>
            <person name="Fiore M.F."/>
        </authorList>
    </citation>
    <scope>NUCLEOTIDE SEQUENCE [LARGE SCALE GENOMIC DNA]</scope>
    <source>
        <strain evidence="1 2">CENA595</strain>
    </source>
</reference>
<keyword evidence="2" id="KW-1185">Reference proteome</keyword>
<proteinExistence type="predicted"/>
<name>A0A0D9A1X3_9CYAN</name>
<gene>
    <name evidence="1" type="ORF">UH38_01445</name>
</gene>
<dbReference type="OrthoDB" id="5966186at2"/>
<comment type="caution">
    <text evidence="1">The sequence shown here is derived from an EMBL/GenBank/DDBJ whole genome shotgun (WGS) entry which is preliminary data.</text>
</comment>
<protein>
    <submittedName>
        <fullName evidence="1">Uncharacterized protein</fullName>
    </submittedName>
</protein>
<dbReference type="STRING" id="1618023.UH38_01445"/>